<evidence type="ECO:0000313" key="2">
    <source>
        <dbReference type="EMBL" id="JAI58055.1"/>
    </source>
</evidence>
<dbReference type="Pfam" id="PF10545">
    <property type="entry name" value="MADF_DNA_bdg"/>
    <property type="match status" value="1"/>
</dbReference>
<sequence>MAPSKQEKKFLLELIDVYRSLPQLWNVKSDCYSDRNKKEMGYETLLQKFRDYYPEGTKEELKKKINSLRTSFRKELKKFKDSSRSGAGAEEIYEPSLWCFDALFFLIDTETPASSRSTIQSSEEGQNEEVSEILSILYLAAFNDSCTAYPT</sequence>
<dbReference type="EMBL" id="GDRN01103591">
    <property type="protein sequence ID" value="JAI58055.1"/>
    <property type="molecule type" value="Transcribed_RNA"/>
</dbReference>
<protein>
    <recommendedName>
        <fullName evidence="1">MADF domain-containing protein</fullName>
    </recommendedName>
</protein>
<accession>A0A0P4VRW0</accession>
<dbReference type="PANTHER" id="PTHR21505:SF8">
    <property type="entry name" value="DPT-YFP REPRESSOR BY OVEREXPRESSION, ISOFORM D-RELATED"/>
    <property type="match status" value="1"/>
</dbReference>
<dbReference type="SMART" id="SM00595">
    <property type="entry name" value="MADF"/>
    <property type="match status" value="1"/>
</dbReference>
<dbReference type="PANTHER" id="PTHR21505">
    <property type="entry name" value="MADF DOMAIN-CONTAINING PROTEIN-RELATED"/>
    <property type="match status" value="1"/>
</dbReference>
<organism evidence="2">
    <name type="scientific">Scylla olivacea</name>
    <name type="common">Orange mud crab</name>
    <name type="synonym">Cancer olivacea</name>
    <dbReference type="NCBI Taxonomy" id="85551"/>
    <lineage>
        <taxon>Eukaryota</taxon>
        <taxon>Metazoa</taxon>
        <taxon>Ecdysozoa</taxon>
        <taxon>Arthropoda</taxon>
        <taxon>Crustacea</taxon>
        <taxon>Multicrustacea</taxon>
        <taxon>Malacostraca</taxon>
        <taxon>Eumalacostraca</taxon>
        <taxon>Eucarida</taxon>
        <taxon>Decapoda</taxon>
        <taxon>Pleocyemata</taxon>
        <taxon>Brachyura</taxon>
        <taxon>Eubrachyura</taxon>
        <taxon>Portunoidea</taxon>
        <taxon>Portunidae</taxon>
        <taxon>Portuninae</taxon>
        <taxon>Scylla</taxon>
    </lineage>
</organism>
<reference evidence="2" key="1">
    <citation type="submission" date="2015-09" db="EMBL/GenBank/DDBJ databases">
        <title>Scylla olivacea transcriptome.</title>
        <authorList>
            <person name="Ikhwanuddin M."/>
        </authorList>
    </citation>
    <scope>NUCLEOTIDE SEQUENCE</scope>
</reference>
<proteinExistence type="predicted"/>
<dbReference type="PROSITE" id="PS51029">
    <property type="entry name" value="MADF"/>
    <property type="match status" value="1"/>
</dbReference>
<feature type="domain" description="MADF" evidence="1">
    <location>
        <begin position="13"/>
        <end position="111"/>
    </location>
</feature>
<name>A0A0P4VRW0_SCYOL</name>
<dbReference type="AlphaFoldDB" id="A0A0P4VRW0"/>
<evidence type="ECO:0000259" key="1">
    <source>
        <dbReference type="PROSITE" id="PS51029"/>
    </source>
</evidence>
<dbReference type="InterPro" id="IPR006578">
    <property type="entry name" value="MADF-dom"/>
</dbReference>